<dbReference type="Gene3D" id="2.40.30.10">
    <property type="entry name" value="Translation factors"/>
    <property type="match status" value="1"/>
</dbReference>
<evidence type="ECO:0000313" key="13">
    <source>
        <dbReference type="Proteomes" id="UP000262954"/>
    </source>
</evidence>
<evidence type="ECO:0000259" key="10">
    <source>
        <dbReference type="Pfam" id="PF20258"/>
    </source>
</evidence>
<keyword evidence="6 9" id="KW-0694">RNA-binding</keyword>
<comment type="caution">
    <text evidence="9">Lacks conserved residue(s) required for the propagation of feature annotation.</text>
</comment>
<dbReference type="AlphaFoldDB" id="A0A354M2N4"/>
<proteinExistence type="inferred from homology"/>
<dbReference type="NCBIfam" id="NF011259">
    <property type="entry name" value="PRK14665.1"/>
    <property type="match status" value="1"/>
</dbReference>
<accession>A0A354M2N4</accession>
<dbReference type="HAMAP" id="MF_00144">
    <property type="entry name" value="tRNA_thiouridyl_MnmA"/>
    <property type="match status" value="1"/>
</dbReference>
<feature type="region of interest" description="Interaction with tRNA" evidence="9">
    <location>
        <begin position="140"/>
        <end position="142"/>
    </location>
</feature>
<dbReference type="Gene3D" id="3.40.50.620">
    <property type="entry name" value="HUPs"/>
    <property type="match status" value="1"/>
</dbReference>
<dbReference type="InterPro" id="IPR046885">
    <property type="entry name" value="MnmA-like_C"/>
</dbReference>
<feature type="active site" description="Nucleophile" evidence="9">
    <location>
        <position position="94"/>
    </location>
</feature>
<evidence type="ECO:0000256" key="3">
    <source>
        <dbReference type="ARBA" id="ARBA00022694"/>
    </source>
</evidence>
<dbReference type="Pfam" id="PF20259">
    <property type="entry name" value="tRNA_Me_trans_M"/>
    <property type="match status" value="1"/>
</dbReference>
<keyword evidence="4 9" id="KW-0547">Nucleotide-binding</keyword>
<dbReference type="InterPro" id="IPR023382">
    <property type="entry name" value="MnmA-like_central_sf"/>
</dbReference>
<feature type="binding site" evidence="9">
    <location>
        <position position="118"/>
    </location>
    <ligand>
        <name>ATP</name>
        <dbReference type="ChEBI" id="CHEBI:30616"/>
    </ligand>
</feature>
<comment type="function">
    <text evidence="9">Catalyzes the 2-thiolation of uridine at the wobble position (U34) of tRNA, leading to the formation of s(2)U34.</text>
</comment>
<evidence type="ECO:0000256" key="4">
    <source>
        <dbReference type="ARBA" id="ARBA00022741"/>
    </source>
</evidence>
<dbReference type="InterPro" id="IPR004506">
    <property type="entry name" value="MnmA-like"/>
</dbReference>
<dbReference type="InterPro" id="IPR046884">
    <property type="entry name" value="MnmA-like_central"/>
</dbReference>
<evidence type="ECO:0000256" key="2">
    <source>
        <dbReference type="ARBA" id="ARBA00022679"/>
    </source>
</evidence>
<dbReference type="EC" id="2.8.1.13" evidence="9"/>
<gene>
    <name evidence="9" type="primary">mnmA</name>
    <name evidence="12" type="ORF">DDY73_07175</name>
</gene>
<feature type="region of interest" description="Interaction with tRNA" evidence="9">
    <location>
        <begin position="297"/>
        <end position="298"/>
    </location>
</feature>
<keyword evidence="7 9" id="KW-1015">Disulfide bond</keyword>
<comment type="caution">
    <text evidence="12">The sequence shown here is derived from an EMBL/GenBank/DDBJ whole genome shotgun (WGS) entry which is preliminary data.</text>
</comment>
<evidence type="ECO:0000259" key="11">
    <source>
        <dbReference type="Pfam" id="PF20259"/>
    </source>
</evidence>
<dbReference type="GO" id="GO:0000049">
    <property type="term" value="F:tRNA binding"/>
    <property type="evidence" value="ECO:0007669"/>
    <property type="project" value="UniProtKB-KW"/>
</dbReference>
<comment type="similarity">
    <text evidence="9">Belongs to the MnmA/TRMU family.</text>
</comment>
<dbReference type="CDD" id="cd01998">
    <property type="entry name" value="MnmA_TRMU-like"/>
    <property type="match status" value="1"/>
</dbReference>
<dbReference type="Proteomes" id="UP000262954">
    <property type="component" value="Unassembled WGS sequence"/>
</dbReference>
<keyword evidence="3 9" id="KW-0819">tRNA processing</keyword>
<comment type="catalytic activity">
    <reaction evidence="8 9">
        <text>S-sulfanyl-L-cysteinyl-[protein] + uridine(34) in tRNA + AH2 + ATP = 2-thiouridine(34) in tRNA + L-cysteinyl-[protein] + A + AMP + diphosphate + H(+)</text>
        <dbReference type="Rhea" id="RHEA:47032"/>
        <dbReference type="Rhea" id="RHEA-COMP:10131"/>
        <dbReference type="Rhea" id="RHEA-COMP:11726"/>
        <dbReference type="Rhea" id="RHEA-COMP:11727"/>
        <dbReference type="Rhea" id="RHEA-COMP:11728"/>
        <dbReference type="ChEBI" id="CHEBI:13193"/>
        <dbReference type="ChEBI" id="CHEBI:15378"/>
        <dbReference type="ChEBI" id="CHEBI:17499"/>
        <dbReference type="ChEBI" id="CHEBI:29950"/>
        <dbReference type="ChEBI" id="CHEBI:30616"/>
        <dbReference type="ChEBI" id="CHEBI:33019"/>
        <dbReference type="ChEBI" id="CHEBI:61963"/>
        <dbReference type="ChEBI" id="CHEBI:65315"/>
        <dbReference type="ChEBI" id="CHEBI:87170"/>
        <dbReference type="ChEBI" id="CHEBI:456215"/>
        <dbReference type="EC" id="2.8.1.13"/>
    </reaction>
</comment>
<feature type="binding site" evidence="9">
    <location>
        <position position="35"/>
    </location>
    <ligand>
        <name>ATP</name>
        <dbReference type="ChEBI" id="CHEBI:30616"/>
    </ligand>
</feature>
<evidence type="ECO:0000256" key="7">
    <source>
        <dbReference type="ARBA" id="ARBA00023157"/>
    </source>
</evidence>
<dbReference type="GO" id="GO:0002143">
    <property type="term" value="P:tRNA wobble position uridine thiolation"/>
    <property type="evidence" value="ECO:0007669"/>
    <property type="project" value="TreeGrafter"/>
</dbReference>
<comment type="subcellular location">
    <subcellularLocation>
        <location evidence="9">Cytoplasm</location>
    </subcellularLocation>
</comment>
<feature type="domain" description="tRNA-specific 2-thiouridylase MnmA-like central" evidence="11">
    <location>
        <begin position="199"/>
        <end position="263"/>
    </location>
</feature>
<feature type="active site" description="Cysteine persulfide intermediate" evidence="9">
    <location>
        <position position="191"/>
    </location>
</feature>
<keyword evidence="2 9" id="KW-0808">Transferase</keyword>
<evidence type="ECO:0000313" key="12">
    <source>
        <dbReference type="EMBL" id="HBJ08773.1"/>
    </source>
</evidence>
<keyword evidence="5 9" id="KW-0067">ATP-binding</keyword>
<evidence type="ECO:0000256" key="5">
    <source>
        <dbReference type="ARBA" id="ARBA00022840"/>
    </source>
</evidence>
<dbReference type="PANTHER" id="PTHR11933:SF5">
    <property type="entry name" value="MITOCHONDRIAL TRNA-SPECIFIC 2-THIOURIDYLASE 1"/>
    <property type="match status" value="1"/>
</dbReference>
<dbReference type="Gene3D" id="2.30.30.280">
    <property type="entry name" value="Adenine nucleotide alpha hydrolases-like domains"/>
    <property type="match status" value="1"/>
</dbReference>
<organism evidence="12 13">
    <name type="scientific">Coprobacter fastidiosus</name>
    <dbReference type="NCBI Taxonomy" id="1099853"/>
    <lineage>
        <taxon>Bacteria</taxon>
        <taxon>Pseudomonadati</taxon>
        <taxon>Bacteroidota</taxon>
        <taxon>Bacteroidia</taxon>
        <taxon>Bacteroidales</taxon>
        <taxon>Barnesiellaceae</taxon>
        <taxon>Coprobacter</taxon>
    </lineage>
</organism>
<dbReference type="GO" id="GO:0103016">
    <property type="term" value="F:tRNA-uridine 2-sulfurtransferase activity"/>
    <property type="evidence" value="ECO:0007669"/>
    <property type="project" value="UniProtKB-EC"/>
</dbReference>
<sequence>MNRKKVLLGMSGGTDSSVAAMLLQEQGYDVTGITFRFYEIDENTAYLSEAAELAARLGIPHYIYDARAEFEKNIVAYFIDEYMSGRTPVPCIVCNNTFKWPLMAKVADEQGIRHIATGHYVRLMEAGGHSYLQSGVDLDKDQSFFLWGLPEILIKRMILPLGTLTKTEVREIARQRGFFQIAARKDSLGVCFCPGDYRSFLKKRLGESVFSEGFYEDESGKIIGKHKGYPFYTVGQRRGLGLNLQHPVFVKEISVQDNRVVIAPLSGMYKIRMILKSVNVIDSSDFDGRCAITCRIRYRKQNTPCRVFFISDNQVEVRFDELVHSVAPGQAAAFYCGDRLLGGGIIVSAE</sequence>
<feature type="binding site" evidence="9">
    <location>
        <begin position="9"/>
        <end position="16"/>
    </location>
    <ligand>
        <name>ATP</name>
        <dbReference type="ChEBI" id="CHEBI:30616"/>
    </ligand>
</feature>
<dbReference type="EMBL" id="DNWC01000093">
    <property type="protein sequence ID" value="HBJ08773.1"/>
    <property type="molecule type" value="Genomic_DNA"/>
</dbReference>
<dbReference type="Pfam" id="PF20258">
    <property type="entry name" value="tRNA_Me_trans_C"/>
    <property type="match status" value="1"/>
</dbReference>
<dbReference type="Pfam" id="PF03054">
    <property type="entry name" value="tRNA_Me_trans"/>
    <property type="match status" value="1"/>
</dbReference>
<dbReference type="SUPFAM" id="SSF52402">
    <property type="entry name" value="Adenine nucleotide alpha hydrolases-like"/>
    <property type="match status" value="1"/>
</dbReference>
<dbReference type="NCBIfam" id="TIGR00420">
    <property type="entry name" value="trmU"/>
    <property type="match status" value="1"/>
</dbReference>
<reference evidence="12 13" key="1">
    <citation type="journal article" date="2018" name="Nat. Biotechnol.">
        <title>A standardized bacterial taxonomy based on genome phylogeny substantially revises the tree of life.</title>
        <authorList>
            <person name="Parks D.H."/>
            <person name="Chuvochina M."/>
            <person name="Waite D.W."/>
            <person name="Rinke C."/>
            <person name="Skarshewski A."/>
            <person name="Chaumeil P.A."/>
            <person name="Hugenholtz P."/>
        </authorList>
    </citation>
    <scope>NUCLEOTIDE SEQUENCE [LARGE SCALE GENOMIC DNA]</scope>
    <source>
        <strain evidence="12">UBA11482</strain>
    </source>
</reference>
<dbReference type="GO" id="GO:0005524">
    <property type="term" value="F:ATP binding"/>
    <property type="evidence" value="ECO:0007669"/>
    <property type="project" value="UniProtKB-KW"/>
</dbReference>
<dbReference type="NCBIfam" id="NF001138">
    <property type="entry name" value="PRK00143.1"/>
    <property type="match status" value="1"/>
</dbReference>
<evidence type="ECO:0000256" key="9">
    <source>
        <dbReference type="HAMAP-Rule" id="MF_00144"/>
    </source>
</evidence>
<evidence type="ECO:0000256" key="6">
    <source>
        <dbReference type="ARBA" id="ARBA00022884"/>
    </source>
</evidence>
<dbReference type="PANTHER" id="PTHR11933">
    <property type="entry name" value="TRNA 5-METHYLAMINOMETHYL-2-THIOURIDYLATE -METHYLTRANSFERASE"/>
    <property type="match status" value="1"/>
</dbReference>
<keyword evidence="1 9" id="KW-0820">tRNA-binding</keyword>
<feature type="disulfide bond" description="Alternate" evidence="9">
    <location>
        <begin position="94"/>
        <end position="191"/>
    </location>
</feature>
<keyword evidence="9" id="KW-0963">Cytoplasm</keyword>
<evidence type="ECO:0000256" key="1">
    <source>
        <dbReference type="ARBA" id="ARBA00022555"/>
    </source>
</evidence>
<protein>
    <recommendedName>
        <fullName evidence="9">tRNA-specific 2-thiouridylase MnmA</fullName>
        <ecNumber evidence="9">2.8.1.13</ecNumber>
    </recommendedName>
</protein>
<feature type="site" description="Interaction with tRNA" evidence="9">
    <location>
        <position position="119"/>
    </location>
</feature>
<dbReference type="InterPro" id="IPR014729">
    <property type="entry name" value="Rossmann-like_a/b/a_fold"/>
</dbReference>
<evidence type="ECO:0000256" key="8">
    <source>
        <dbReference type="ARBA" id="ARBA00051542"/>
    </source>
</evidence>
<feature type="site" description="Interaction with tRNA" evidence="9">
    <location>
        <position position="330"/>
    </location>
</feature>
<name>A0A354M2N4_9BACT</name>
<feature type="domain" description="tRNA-specific 2-thiouridylase MnmA-like C-terminal" evidence="10">
    <location>
        <begin position="273"/>
        <end position="346"/>
    </location>
</feature>
<dbReference type="GO" id="GO:0005737">
    <property type="term" value="C:cytoplasm"/>
    <property type="evidence" value="ECO:0007669"/>
    <property type="project" value="UniProtKB-SubCell"/>
</dbReference>